<name>A0A0H3HYM8_PECPM</name>
<proteinExistence type="predicted"/>
<evidence type="ECO:0000313" key="1">
    <source>
        <dbReference type="EMBL" id="AFI88479.1"/>
    </source>
</evidence>
<dbReference type="HOGENOM" id="CLU_1500777_0_0_6"/>
<protein>
    <submittedName>
        <fullName evidence="1">Argininosuccinate synthase</fullName>
    </submittedName>
</protein>
<dbReference type="EMBL" id="CP003415">
    <property type="protein sequence ID" value="AFI88479.1"/>
    <property type="molecule type" value="Genomic_DNA"/>
</dbReference>
<accession>A0A0H3HYM8</accession>
<dbReference type="STRING" id="1905730.W5S_0352"/>
<reference evidence="4" key="3">
    <citation type="submission" date="2023-07" db="EMBL/GenBank/DDBJ databases">
        <title>Identification of Pectobacterium versatile causing blackleg of potato from New York State with a whole genome sequencing approach.</title>
        <authorList>
            <person name="Ma X."/>
            <person name="Swingle B."/>
        </authorList>
    </citation>
    <scope>NUCLEOTIDE SEQUENCE [LARGE SCALE GENOMIC DNA]</scope>
    <source>
        <strain evidence="4">NY1588A</strain>
    </source>
</reference>
<reference evidence="1 3" key="1">
    <citation type="journal article" date="2012" name="J. Bacteriol.">
        <title>Genome sequence of Pectobacterium sp. strain SCC3193.</title>
        <authorList>
            <person name="Koskinen J.P."/>
            <person name="Laine P."/>
            <person name="Niemi O."/>
            <person name="Nykyri J."/>
            <person name="Harjunpaa H."/>
            <person name="Auvinen P."/>
            <person name="Paulin L."/>
            <person name="Pirhonen M."/>
            <person name="Palva T."/>
            <person name="Holm L."/>
        </authorList>
    </citation>
    <scope>NUCLEOTIDE SEQUENCE [LARGE SCALE GENOMIC DNA]</scope>
    <source>
        <strain evidence="1 3">SCC3193</strain>
    </source>
</reference>
<reference evidence="2" key="4">
    <citation type="submission" date="2024-05" db="EMBL/GenBank/DDBJ databases">
        <title>Identification of Pectobacterium versatile causing blackleg of potato from New York State with a whole genome sequencing approach.</title>
        <authorList>
            <person name="Ma X."/>
            <person name="Swingle B."/>
        </authorList>
    </citation>
    <scope>NUCLEOTIDE SEQUENCE</scope>
    <source>
        <strain evidence="2">NY1588A</strain>
    </source>
</reference>
<dbReference type="Proteomes" id="UP001194579">
    <property type="component" value="Unassembled WGS sequence"/>
</dbReference>
<dbReference type="Pfam" id="PF14433">
    <property type="entry name" value="SUKH-3"/>
    <property type="match status" value="1"/>
</dbReference>
<dbReference type="EMBL" id="WABS01000009">
    <property type="protein sequence ID" value="MBI0554150.1"/>
    <property type="molecule type" value="Genomic_DNA"/>
</dbReference>
<dbReference type="Proteomes" id="UP000008044">
    <property type="component" value="Chromosome"/>
</dbReference>
<reference evidence="1" key="2">
    <citation type="submission" date="2012-03" db="EMBL/GenBank/DDBJ databases">
        <authorList>
            <person name="Koskinen P."/>
            <person name="Laine P."/>
            <person name="Niemi O."/>
            <person name="Nykyri J."/>
            <person name="Harjunpaa H."/>
            <person name="Auvinen P."/>
            <person name="Paulin L."/>
            <person name="Pirhonen M."/>
            <person name="Palva T."/>
            <person name="Holm L."/>
        </authorList>
    </citation>
    <scope>NUCLEOTIDE SEQUENCE</scope>
    <source>
        <strain evidence="1">SCC3193</strain>
    </source>
</reference>
<dbReference type="InterPro" id="IPR025850">
    <property type="entry name" value="SUKH-3"/>
</dbReference>
<dbReference type="eggNOG" id="ENOG5031HQH">
    <property type="taxonomic scope" value="Bacteria"/>
</dbReference>
<gene>
    <name evidence="1" type="ordered locus">W5S_0352</name>
    <name evidence="2" type="ORF">F6Q06_06530</name>
</gene>
<dbReference type="RefSeq" id="WP_014698534.1">
    <property type="nucleotide sequence ID" value="NC_017845.1"/>
</dbReference>
<organism evidence="1 3">
    <name type="scientific">Pectobacterium parmentieri</name>
    <dbReference type="NCBI Taxonomy" id="1905730"/>
    <lineage>
        <taxon>Bacteria</taxon>
        <taxon>Pseudomonadati</taxon>
        <taxon>Pseudomonadota</taxon>
        <taxon>Gammaproteobacteria</taxon>
        <taxon>Enterobacterales</taxon>
        <taxon>Pectobacteriaceae</taxon>
        <taxon>Pectobacterium</taxon>
    </lineage>
</organism>
<evidence type="ECO:0000313" key="3">
    <source>
        <dbReference type="Proteomes" id="UP000008044"/>
    </source>
</evidence>
<dbReference type="AlphaFoldDB" id="A0A0H3HYM8"/>
<keyword evidence="4" id="KW-1185">Reference proteome</keyword>
<dbReference type="PATRIC" id="fig|1166016.3.peg.352"/>
<sequence length="167" mass="17910">MLIEIPESVLPLFQAAGWPHNVAQSAPLFVSENHPACAILQAFGGLTVGQCGTGEECASGDIVFGGSVDLQGDETLLEWQDILSTTLILIGETHHSHGALLMDATGACYGMSFVHEAFWFEGPSFGAAAERILLGRKGQPMLRPDQTSISVWGETVTADHPSVYHYR</sequence>
<dbReference type="KEGG" id="pec:W5S_0352"/>
<evidence type="ECO:0000313" key="2">
    <source>
        <dbReference type="EMBL" id="MBI0554150.1"/>
    </source>
</evidence>
<evidence type="ECO:0000313" key="4">
    <source>
        <dbReference type="Proteomes" id="UP001194579"/>
    </source>
</evidence>